<organism evidence="5 6">
    <name type="scientific">Eragrostis curvula</name>
    <name type="common">weeping love grass</name>
    <dbReference type="NCBI Taxonomy" id="38414"/>
    <lineage>
        <taxon>Eukaryota</taxon>
        <taxon>Viridiplantae</taxon>
        <taxon>Streptophyta</taxon>
        <taxon>Embryophyta</taxon>
        <taxon>Tracheophyta</taxon>
        <taxon>Spermatophyta</taxon>
        <taxon>Magnoliopsida</taxon>
        <taxon>Liliopsida</taxon>
        <taxon>Poales</taxon>
        <taxon>Poaceae</taxon>
        <taxon>PACMAD clade</taxon>
        <taxon>Chloridoideae</taxon>
        <taxon>Eragrostideae</taxon>
        <taxon>Eragrostidinae</taxon>
        <taxon>Eragrostis</taxon>
    </lineage>
</organism>
<evidence type="ECO:0000256" key="2">
    <source>
        <dbReference type="ARBA" id="ARBA00023054"/>
    </source>
</evidence>
<dbReference type="Pfam" id="PF05701">
    <property type="entry name" value="WEMBL"/>
    <property type="match status" value="1"/>
</dbReference>
<dbReference type="OrthoDB" id="689696at2759"/>
<evidence type="ECO:0000313" key="5">
    <source>
        <dbReference type="EMBL" id="TVU48655.1"/>
    </source>
</evidence>
<dbReference type="EMBL" id="RWGY01000004">
    <property type="protein sequence ID" value="TVU48655.1"/>
    <property type="molecule type" value="Genomic_DNA"/>
</dbReference>
<gene>
    <name evidence="5" type="ORF">EJB05_08297</name>
</gene>
<feature type="region of interest" description="Disordered" evidence="4">
    <location>
        <begin position="631"/>
        <end position="653"/>
    </location>
</feature>
<sequence>MDEANTEGTRQASIGPAPSELPESPVASSSEAGHSEQRTEQDETTQEGNSSYKASEIAGRFIQVIDPKAHVDTAAPIDSVKGAVSKFGGILDWRERRKEIQDELDKVQVEVAKYQKWSQEAEAGKARALQELESTAKAADELTQSVEKAQTAESQARQDTELAELRLRELQRGASESAAAKAELDAFRDRRDAALAELQSARAEVASLEKQRAAAAAEADAVAARALVAAAASREAAKAAASLAAEVVALKRELESSHAAHGEAEEKRMALAAAFERDKARWQSELEEAEVEAKRLREELMAACDVEIKAESAAELLANLKAELLACTVIDGTTAPEKPSSDNAMMRLEKARKELEEVKESIGKAKGEAYHLRFAAVSMRDDLERQKAELAALQRKEALSAASIPSLEEELKQVTSSELAEAEARGGNDEVHDEGKMAEQVDEARREAEQAKEKARSAREEMDKATEEAAVAKAAVAAVEARLEAVTREILAAHTAEETATASANALMQTETLSEKQSHQGVEEGGVTLTTEEYEELSRRARETEEAAGKRVMEAVKQIKEAKDAEVRSLEKLAKVGRQTEQRRQALLAATEEAEEAEFAKLSAERELRQWRADHHQGSSSRTGLAEISALDDPAQGNPHILSPRGGYMPRPDAAMVPAAEADAKQRKTTLFPRMVMFLARKKAQTWK</sequence>
<dbReference type="Gramene" id="TVU48655">
    <property type="protein sequence ID" value="TVU48655"/>
    <property type="gene ID" value="EJB05_08297"/>
</dbReference>
<dbReference type="PANTHER" id="PTHR32054:SF6">
    <property type="entry name" value="PROTEIN WEAK CHLOROPLAST MOVEMENT UNDER BLUE LIGHT 1"/>
    <property type="match status" value="1"/>
</dbReference>
<dbReference type="Proteomes" id="UP000324897">
    <property type="component" value="Chromosome 5"/>
</dbReference>
<feature type="region of interest" description="Disordered" evidence="4">
    <location>
        <begin position="1"/>
        <end position="53"/>
    </location>
</feature>
<dbReference type="PANTHER" id="PTHR32054">
    <property type="entry name" value="HEAVY CHAIN, PUTATIVE, EXPRESSED-RELATED-RELATED"/>
    <property type="match status" value="1"/>
</dbReference>
<feature type="compositionally biased region" description="Polar residues" evidence="4">
    <location>
        <begin position="1"/>
        <end position="12"/>
    </location>
</feature>
<feature type="compositionally biased region" description="Basic and acidic residues" evidence="4">
    <location>
        <begin position="422"/>
        <end position="460"/>
    </location>
</feature>
<feature type="coiled-coil region" evidence="3">
    <location>
        <begin position="341"/>
        <end position="396"/>
    </location>
</feature>
<keyword evidence="6" id="KW-1185">Reference proteome</keyword>
<evidence type="ECO:0000313" key="6">
    <source>
        <dbReference type="Proteomes" id="UP000324897"/>
    </source>
</evidence>
<comment type="caution">
    <text evidence="5">The sequence shown here is derived from an EMBL/GenBank/DDBJ whole genome shotgun (WGS) entry which is preliminary data.</text>
</comment>
<feature type="coiled-coil region" evidence="3">
    <location>
        <begin position="272"/>
        <end position="306"/>
    </location>
</feature>
<evidence type="ECO:0008006" key="7">
    <source>
        <dbReference type="Google" id="ProtNLM"/>
    </source>
</evidence>
<protein>
    <recommendedName>
        <fullName evidence="7">Protein WEAK CHLOROPLAST MOVEMENT UNDER BLUE LIGHT 1</fullName>
    </recommendedName>
</protein>
<dbReference type="InterPro" id="IPR008545">
    <property type="entry name" value="Web"/>
</dbReference>
<comment type="similarity">
    <text evidence="1">Belongs to the WEB family.</text>
</comment>
<reference evidence="5 6" key="1">
    <citation type="journal article" date="2019" name="Sci. Rep.">
        <title>A high-quality genome of Eragrostis curvula grass provides insights into Poaceae evolution and supports new strategies to enhance forage quality.</title>
        <authorList>
            <person name="Carballo J."/>
            <person name="Santos B.A.C.M."/>
            <person name="Zappacosta D."/>
            <person name="Garbus I."/>
            <person name="Selva J.P."/>
            <person name="Gallo C.A."/>
            <person name="Diaz A."/>
            <person name="Albertini E."/>
            <person name="Caccamo M."/>
            <person name="Echenique V."/>
        </authorList>
    </citation>
    <scope>NUCLEOTIDE SEQUENCE [LARGE SCALE GENOMIC DNA]</scope>
    <source>
        <strain evidence="6">cv. Victoria</strain>
        <tissue evidence="5">Leaf</tissue>
    </source>
</reference>
<feature type="coiled-coil region" evidence="3">
    <location>
        <begin position="90"/>
        <end position="225"/>
    </location>
</feature>
<evidence type="ECO:0000256" key="3">
    <source>
        <dbReference type="SAM" id="Coils"/>
    </source>
</evidence>
<evidence type="ECO:0000256" key="4">
    <source>
        <dbReference type="SAM" id="MobiDB-lite"/>
    </source>
</evidence>
<evidence type="ECO:0000256" key="1">
    <source>
        <dbReference type="ARBA" id="ARBA00005485"/>
    </source>
</evidence>
<feature type="non-terminal residue" evidence="5">
    <location>
        <position position="1"/>
    </location>
</feature>
<keyword evidence="2 3" id="KW-0175">Coiled coil</keyword>
<name>A0A5J9WL23_9POAL</name>
<dbReference type="AlphaFoldDB" id="A0A5J9WL23"/>
<dbReference type="GO" id="GO:0009903">
    <property type="term" value="P:chloroplast avoidance movement"/>
    <property type="evidence" value="ECO:0007669"/>
    <property type="project" value="TreeGrafter"/>
</dbReference>
<accession>A0A5J9WL23</accession>
<proteinExistence type="inferred from homology"/>
<feature type="coiled-coil region" evidence="3">
    <location>
        <begin position="527"/>
        <end position="614"/>
    </location>
</feature>
<dbReference type="GO" id="GO:0005829">
    <property type="term" value="C:cytosol"/>
    <property type="evidence" value="ECO:0007669"/>
    <property type="project" value="TreeGrafter"/>
</dbReference>
<dbReference type="GO" id="GO:0009904">
    <property type="term" value="P:chloroplast accumulation movement"/>
    <property type="evidence" value="ECO:0007669"/>
    <property type="project" value="TreeGrafter"/>
</dbReference>
<feature type="region of interest" description="Disordered" evidence="4">
    <location>
        <begin position="412"/>
        <end position="460"/>
    </location>
</feature>